<evidence type="ECO:0000313" key="1">
    <source>
        <dbReference type="EMBL" id="CCF86297.1"/>
    </source>
</evidence>
<organism evidence="1 2">
    <name type="scientific">Nitrolancea hollandica Lb</name>
    <dbReference type="NCBI Taxonomy" id="1129897"/>
    <lineage>
        <taxon>Bacteria</taxon>
        <taxon>Pseudomonadati</taxon>
        <taxon>Thermomicrobiota</taxon>
        <taxon>Thermomicrobia</taxon>
        <taxon>Sphaerobacterales</taxon>
        <taxon>Sphaerobacterineae</taxon>
        <taxon>Sphaerobacteraceae</taxon>
        <taxon>Nitrolancea</taxon>
    </lineage>
</organism>
<evidence type="ECO:0000313" key="2">
    <source>
        <dbReference type="Proteomes" id="UP000004221"/>
    </source>
</evidence>
<sequence>MTIIDLEREQLTILPQRLETMILHCAPLTTTHPAAQQASQTSNISQSNVNLQSGGTCIGANCAQTNVQTNVANVNQQIAQVNRYGTKFDTYFRGDWWRCGY</sequence>
<dbReference type="Proteomes" id="UP000004221">
    <property type="component" value="Unassembled WGS sequence"/>
</dbReference>
<comment type="caution">
    <text evidence="1">The sequence shown here is derived from an EMBL/GenBank/DDBJ whole genome shotgun (WGS) entry which is preliminary data.</text>
</comment>
<dbReference type="AlphaFoldDB" id="I4ENN4"/>
<protein>
    <submittedName>
        <fullName evidence="1">Uncharacterized protein</fullName>
    </submittedName>
</protein>
<dbReference type="EMBL" id="CAGS01000736">
    <property type="protein sequence ID" value="CCF86297.1"/>
    <property type="molecule type" value="Genomic_DNA"/>
</dbReference>
<gene>
    <name evidence="1" type="ORF">NITHO_990012</name>
</gene>
<name>I4ENN4_9BACT</name>
<reference evidence="1 2" key="1">
    <citation type="journal article" date="2012" name="ISME J.">
        <title>Nitrification expanded: discovery, physiology and genomics of a nitrite-oxidizing bacterium from the phylum Chloroflexi.</title>
        <authorList>
            <person name="Sorokin D.Y."/>
            <person name="Lucker S."/>
            <person name="Vejmelkova D."/>
            <person name="Kostrikina N.A."/>
            <person name="Kleerebezem R."/>
            <person name="Rijpstra W.I."/>
            <person name="Damste J.S."/>
            <person name="Le Paslier D."/>
            <person name="Muyzer G."/>
            <person name="Wagner M."/>
            <person name="van Loosdrecht M.C."/>
            <person name="Daims H."/>
        </authorList>
    </citation>
    <scope>NUCLEOTIDE SEQUENCE [LARGE SCALE GENOMIC DNA]</scope>
    <source>
        <strain evidence="2">none</strain>
    </source>
</reference>
<proteinExistence type="predicted"/>
<dbReference type="RefSeq" id="WP_008482033.1">
    <property type="nucleotide sequence ID" value="NZ_CAGS01000736.1"/>
</dbReference>
<accession>I4ENN4</accession>
<keyword evidence="2" id="KW-1185">Reference proteome</keyword>